<comment type="similarity">
    <text evidence="14">In the N-terminal section; belongs to the IspD/TarI cytidylyltransferase family. IspD subfamily.</text>
</comment>
<comment type="pathway">
    <text evidence="4 14">Isoprenoid biosynthesis; isopentenyl diphosphate biosynthesis via DXP pathway; isopentenyl diphosphate from 1-deoxy-D-xylulose 5-phosphate: step 4/6.</text>
</comment>
<dbReference type="CDD" id="cd02516">
    <property type="entry name" value="CDP-ME_synthetase"/>
    <property type="match status" value="1"/>
</dbReference>
<feature type="site" description="Transition state stabilizer" evidence="14">
    <location>
        <position position="22"/>
    </location>
</feature>
<comment type="pathway">
    <text evidence="5 14">Isoprenoid biosynthesis; isopentenyl diphosphate biosynthesis via DXP pathway; isopentenyl diphosphate from 1-deoxy-D-xylulose 5-phosphate: step 2/6.</text>
</comment>
<dbReference type="NCBIfam" id="NF006899">
    <property type="entry name" value="PRK09382.1"/>
    <property type="match status" value="1"/>
</dbReference>
<protein>
    <recommendedName>
        <fullName evidence="14">Bifunctional enzyme IspD/IspF</fullName>
    </recommendedName>
    <domain>
        <recommendedName>
            <fullName evidence="14">2-C-methyl-D-erythritol 4-phosphate cytidylyltransferase</fullName>
            <ecNumber evidence="14">2.7.7.60</ecNumber>
        </recommendedName>
        <alternativeName>
            <fullName evidence="14">4-diphosphocytidyl-2C-methyl-D-erythritol synthase</fullName>
        </alternativeName>
        <alternativeName>
            <fullName evidence="14">MEP cytidylyltransferase</fullName>
            <shortName evidence="14">MCT</shortName>
        </alternativeName>
    </domain>
    <domain>
        <recommendedName>
            <fullName evidence="14">2-C-methyl-D-erythritol 2,4-cyclodiphosphate synthase</fullName>
            <shortName evidence="14">MECDP-synthase</shortName>
            <shortName evidence="14">MECPP-synthase</shortName>
            <shortName evidence="14">MECPS</shortName>
            <ecNumber evidence="14">4.6.1.12</ecNumber>
        </recommendedName>
    </domain>
</protein>
<dbReference type="NCBIfam" id="TIGR00151">
    <property type="entry name" value="ispF"/>
    <property type="match status" value="1"/>
</dbReference>
<dbReference type="HAMAP" id="MF_01520">
    <property type="entry name" value="IspDF"/>
    <property type="match status" value="1"/>
</dbReference>
<dbReference type="PANTHER" id="PTHR43181:SF1">
    <property type="entry name" value="2-C-METHYL-D-ERYTHRITOL 2,4-CYCLODIPHOSPHATE SYNTHASE, CHLOROPLASTIC"/>
    <property type="match status" value="1"/>
</dbReference>
<feature type="binding site" evidence="14">
    <location>
        <position position="262"/>
    </location>
    <ligand>
        <name>a divalent metal cation</name>
        <dbReference type="ChEBI" id="CHEBI:60240"/>
    </ligand>
</feature>
<dbReference type="Pfam" id="PF02542">
    <property type="entry name" value="YgbB"/>
    <property type="match status" value="1"/>
</dbReference>
<feature type="binding site" evidence="14">
    <location>
        <position position="230"/>
    </location>
    <ligand>
        <name>a divalent metal cation</name>
        <dbReference type="ChEBI" id="CHEBI:60240"/>
    </ligand>
</feature>
<comment type="cofactor">
    <cofactor evidence="3 14">
        <name>a divalent metal cation</name>
        <dbReference type="ChEBI" id="CHEBI:60240"/>
    </cofactor>
</comment>
<dbReference type="InterPro" id="IPR018294">
    <property type="entry name" value="ISPD_synthase_CS"/>
</dbReference>
<keyword evidence="12 14" id="KW-0456">Lyase</keyword>
<dbReference type="PROSITE" id="PS01295">
    <property type="entry name" value="ISPD"/>
    <property type="match status" value="1"/>
</dbReference>
<keyword evidence="9 14" id="KW-0548">Nucleotidyltransferase</keyword>
<dbReference type="InterPro" id="IPR026596">
    <property type="entry name" value="IspD/F"/>
</dbReference>
<dbReference type="InterPro" id="IPR001228">
    <property type="entry name" value="IspD"/>
</dbReference>
<dbReference type="EMBL" id="QWFX01000013">
    <property type="protein sequence ID" value="RIJ28129.1"/>
    <property type="molecule type" value="Genomic_DNA"/>
</dbReference>
<comment type="similarity">
    <text evidence="6">Belongs to the IspF family.</text>
</comment>
<comment type="similarity">
    <text evidence="14">In the C-terminal section; belongs to the IspF family.</text>
</comment>
<keyword evidence="13 14" id="KW-0511">Multifunctional enzyme</keyword>
<sequence length="380" mass="40706">MKVHAIIVAAGSGSRTGRQTPKQFEPLAGRPVYRWSADVFLSHPDVSRTIIVLPQDCPPERLENIANSGLMYTTGGKTRSASVLNGLEKLSPEDDDLVLIHDAARPGLTQSVIDELVDAMGSADAAAPALPVNDALKRKYGETLSNVDREQLFRVQTPQAFRAGAIRTALSERPEDYVDDLSAIEAAGGIVTLTPGRAQLHKITFEGDFALLETLLTGGKMRVGSGFDVHAFEEGDGVTLCGVRIPHDRSLKGHSDADVGWHALTDAIFGALALGDLGDHFPPSDERWKNADSAVFLEHAIKLASERGWVLTNCDLTIVCEAPKIKPHRQAMREKTAAITGLHPDGVSIKATTTEGLGFTGRREGIAAQAVVMVSPKNDA</sequence>
<feature type="site" description="Positions MEP for the nucleophilic attack" evidence="14">
    <location>
        <position position="202"/>
    </location>
</feature>
<dbReference type="PANTHER" id="PTHR43181">
    <property type="entry name" value="2-C-METHYL-D-ERYTHRITOL 2,4-CYCLODIPHOSPHATE SYNTHASE, CHLOROPLASTIC"/>
    <property type="match status" value="1"/>
</dbReference>
<accession>A0A399REY3</accession>
<feature type="site" description="Positions MEP for the nucleophilic attack" evidence="14">
    <location>
        <position position="149"/>
    </location>
</feature>
<evidence type="ECO:0000256" key="3">
    <source>
        <dbReference type="ARBA" id="ARBA00001968"/>
    </source>
</evidence>
<dbReference type="UniPathway" id="UPA00056">
    <property type="reaction ID" value="UER00093"/>
</dbReference>
<comment type="catalytic activity">
    <reaction evidence="2 14">
        <text>2-C-methyl-D-erythritol 4-phosphate + CTP + H(+) = 4-CDP-2-C-methyl-D-erythritol + diphosphate</text>
        <dbReference type="Rhea" id="RHEA:13429"/>
        <dbReference type="ChEBI" id="CHEBI:15378"/>
        <dbReference type="ChEBI" id="CHEBI:33019"/>
        <dbReference type="ChEBI" id="CHEBI:37563"/>
        <dbReference type="ChEBI" id="CHEBI:57823"/>
        <dbReference type="ChEBI" id="CHEBI:58262"/>
        <dbReference type="EC" id="2.7.7.60"/>
    </reaction>
</comment>
<feature type="binding site" evidence="14">
    <location>
        <begin position="276"/>
        <end position="278"/>
    </location>
    <ligand>
        <name>4-CDP-2-C-methyl-D-erythritol 2-phosphate</name>
        <dbReference type="ChEBI" id="CHEBI:57919"/>
    </ligand>
</feature>
<name>A0A399REY3_9PROT</name>
<evidence type="ECO:0000313" key="16">
    <source>
        <dbReference type="EMBL" id="RIJ28129.1"/>
    </source>
</evidence>
<dbReference type="NCBIfam" id="TIGR00453">
    <property type="entry name" value="ispD"/>
    <property type="match status" value="1"/>
</dbReference>
<dbReference type="InterPro" id="IPR029044">
    <property type="entry name" value="Nucleotide-diphossugar_trans"/>
</dbReference>
<dbReference type="InterPro" id="IPR020555">
    <property type="entry name" value="MECDP_synthase_CS"/>
</dbReference>
<gene>
    <name evidence="14" type="primary">ispDF</name>
    <name evidence="16" type="ORF">D1223_11995</name>
</gene>
<dbReference type="SUPFAM" id="SSF53448">
    <property type="entry name" value="Nucleotide-diphospho-sugar transferases"/>
    <property type="match status" value="1"/>
</dbReference>
<evidence type="ECO:0000313" key="17">
    <source>
        <dbReference type="Proteomes" id="UP000266385"/>
    </source>
</evidence>
<dbReference type="EC" id="2.7.7.60" evidence="14"/>
<dbReference type="Gene3D" id="3.30.1330.50">
    <property type="entry name" value="2-C-methyl-D-erythritol 2,4-cyclodiphosphate synthase"/>
    <property type="match status" value="1"/>
</dbReference>
<evidence type="ECO:0000256" key="12">
    <source>
        <dbReference type="ARBA" id="ARBA00023239"/>
    </source>
</evidence>
<feature type="region of interest" description="2-C-methyl-D-erythritol 2,4-cyclodiphosphate synthase" evidence="14">
    <location>
        <begin position="222"/>
        <end position="380"/>
    </location>
</feature>
<dbReference type="Gene3D" id="3.90.550.10">
    <property type="entry name" value="Spore Coat Polysaccharide Biosynthesis Protein SpsA, Chain A"/>
    <property type="match status" value="1"/>
</dbReference>
<evidence type="ECO:0000256" key="4">
    <source>
        <dbReference type="ARBA" id="ARBA00004709"/>
    </source>
</evidence>
<feature type="domain" description="2-C-methyl-D-erythritol 2,4-cyclodiphosphate synthase" evidence="15">
    <location>
        <begin position="221"/>
        <end position="374"/>
    </location>
</feature>
<dbReference type="InterPro" id="IPR034683">
    <property type="entry name" value="IspD/TarI"/>
</dbReference>
<dbReference type="HAMAP" id="MF_00107">
    <property type="entry name" value="IspF"/>
    <property type="match status" value="1"/>
</dbReference>
<keyword evidence="17" id="KW-1185">Reference proteome</keyword>
<feature type="binding site" evidence="14">
    <location>
        <begin position="228"/>
        <end position="230"/>
    </location>
    <ligand>
        <name>4-CDP-2-C-methyl-D-erythritol 2-phosphate</name>
        <dbReference type="ChEBI" id="CHEBI:57919"/>
    </ligand>
</feature>
<dbReference type="InterPro" id="IPR003526">
    <property type="entry name" value="MECDP_synthase"/>
</dbReference>
<dbReference type="Pfam" id="PF01128">
    <property type="entry name" value="IspD"/>
    <property type="match status" value="1"/>
</dbReference>
<evidence type="ECO:0000256" key="2">
    <source>
        <dbReference type="ARBA" id="ARBA00001282"/>
    </source>
</evidence>
<feature type="region of interest" description="2-C-methyl-D-erythritol 4-phosphate cytidylyltransferase" evidence="14">
    <location>
        <begin position="1"/>
        <end position="221"/>
    </location>
</feature>
<evidence type="ECO:0000256" key="5">
    <source>
        <dbReference type="ARBA" id="ARBA00004787"/>
    </source>
</evidence>
<evidence type="ECO:0000256" key="9">
    <source>
        <dbReference type="ARBA" id="ARBA00022695"/>
    </source>
</evidence>
<organism evidence="16 17">
    <name type="scientific">Henriciella mobilis</name>
    <dbReference type="NCBI Taxonomy" id="2305467"/>
    <lineage>
        <taxon>Bacteria</taxon>
        <taxon>Pseudomonadati</taxon>
        <taxon>Pseudomonadota</taxon>
        <taxon>Alphaproteobacteria</taxon>
        <taxon>Hyphomonadales</taxon>
        <taxon>Hyphomonadaceae</taxon>
        <taxon>Henriciella</taxon>
    </lineage>
</organism>
<evidence type="ECO:0000256" key="13">
    <source>
        <dbReference type="ARBA" id="ARBA00023268"/>
    </source>
</evidence>
<dbReference type="SUPFAM" id="SSF69765">
    <property type="entry name" value="IpsF-like"/>
    <property type="match status" value="1"/>
</dbReference>
<evidence type="ECO:0000256" key="1">
    <source>
        <dbReference type="ARBA" id="ARBA00000200"/>
    </source>
</evidence>
<keyword evidence="11 14" id="KW-0414">Isoprene biosynthesis</keyword>
<dbReference type="Proteomes" id="UP000266385">
    <property type="component" value="Unassembled WGS sequence"/>
</dbReference>
<keyword evidence="8 14" id="KW-0808">Transferase</keyword>
<dbReference type="GO" id="GO:0019288">
    <property type="term" value="P:isopentenyl diphosphate biosynthetic process, methylerythritol 4-phosphate pathway"/>
    <property type="evidence" value="ECO:0007669"/>
    <property type="project" value="UniProtKB-UniRule"/>
</dbReference>
<evidence type="ECO:0000256" key="11">
    <source>
        <dbReference type="ARBA" id="ARBA00023229"/>
    </source>
</evidence>
<dbReference type="AlphaFoldDB" id="A0A399REY3"/>
<dbReference type="EC" id="4.6.1.12" evidence="14"/>
<dbReference type="InterPro" id="IPR036571">
    <property type="entry name" value="MECDP_synthase_sf"/>
</dbReference>
<dbReference type="GO" id="GO:0050518">
    <property type="term" value="F:2-C-methyl-D-erythritol 4-phosphate cytidylyltransferase activity"/>
    <property type="evidence" value="ECO:0007669"/>
    <property type="project" value="UniProtKB-UniRule"/>
</dbReference>
<feature type="binding site" evidence="14">
    <location>
        <begin position="352"/>
        <end position="355"/>
    </location>
    <ligand>
        <name>4-CDP-2-C-methyl-D-erythritol 2-phosphate</name>
        <dbReference type="ChEBI" id="CHEBI:57919"/>
    </ligand>
</feature>
<dbReference type="OrthoDB" id="9804336at2"/>
<evidence type="ECO:0000259" key="15">
    <source>
        <dbReference type="Pfam" id="PF02542"/>
    </source>
</evidence>
<comment type="caution">
    <text evidence="14">Lacks conserved residue(s) required for the propagation of feature annotation.</text>
</comment>
<dbReference type="CDD" id="cd00554">
    <property type="entry name" value="MECDP_synthase"/>
    <property type="match status" value="1"/>
</dbReference>
<feature type="binding site" evidence="14">
    <location>
        <position position="228"/>
    </location>
    <ligand>
        <name>a divalent metal cation</name>
        <dbReference type="ChEBI" id="CHEBI:60240"/>
    </ligand>
</feature>
<comment type="catalytic activity">
    <reaction evidence="1 14">
        <text>4-CDP-2-C-methyl-D-erythritol 2-phosphate = 2-C-methyl-D-erythritol 2,4-cyclic diphosphate + CMP</text>
        <dbReference type="Rhea" id="RHEA:23864"/>
        <dbReference type="ChEBI" id="CHEBI:57919"/>
        <dbReference type="ChEBI" id="CHEBI:58483"/>
        <dbReference type="ChEBI" id="CHEBI:60377"/>
        <dbReference type="EC" id="4.6.1.12"/>
    </reaction>
</comment>
<evidence type="ECO:0000256" key="10">
    <source>
        <dbReference type="ARBA" id="ARBA00022723"/>
    </source>
</evidence>
<proteinExistence type="inferred from homology"/>
<evidence type="ECO:0000256" key="14">
    <source>
        <dbReference type="HAMAP-Rule" id="MF_01520"/>
    </source>
</evidence>
<feature type="site" description="Transition state stabilizer" evidence="14">
    <location>
        <position position="15"/>
    </location>
</feature>
<comment type="caution">
    <text evidence="16">The sequence shown here is derived from an EMBL/GenBank/DDBJ whole genome shotgun (WGS) entry which is preliminary data.</text>
</comment>
<feature type="site" description="Transition state stabilizer" evidence="14">
    <location>
        <position position="254"/>
    </location>
</feature>
<dbReference type="GO" id="GO:0016114">
    <property type="term" value="P:terpenoid biosynthetic process"/>
    <property type="evidence" value="ECO:0007669"/>
    <property type="project" value="InterPro"/>
</dbReference>
<comment type="function">
    <text evidence="14">Bifunctional enzyme that catalyzes the formation of 4-diphosphocytidyl-2-C-methyl-D-erythritol from CTP and 2-C-methyl-D-erythritol 4-phosphate (MEP) (IspD), and catalyzes the conversion of 4-diphosphocytidyl-2-C-methyl-D-erythritol 2-phosphate (CDP-ME2P) to 2-C-methyl-D-erythritol 2,4-cyclodiphosphate (ME-CPP) with a corresponding release of cytidine 5-monophosphate (CMP) (IspF).</text>
</comment>
<reference evidence="16 17" key="1">
    <citation type="submission" date="2018-08" db="EMBL/GenBank/DDBJ databases">
        <title>Henriciella mobilis sp. nov., isolated from seawater.</title>
        <authorList>
            <person name="Cheng H."/>
            <person name="Wu Y.-H."/>
            <person name="Xu X.-W."/>
            <person name="Guo L.-L."/>
        </authorList>
    </citation>
    <scope>NUCLEOTIDE SEQUENCE [LARGE SCALE GENOMIC DNA]</scope>
    <source>
        <strain evidence="16 17">JN25</strain>
    </source>
</reference>
<keyword evidence="10 14" id="KW-0479">Metal-binding</keyword>
<comment type="similarity">
    <text evidence="7">Belongs to the IspD/TarI cytidylyltransferase family. IspD subfamily.</text>
</comment>
<dbReference type="GO" id="GO:0008685">
    <property type="term" value="F:2-C-methyl-D-erythritol 2,4-cyclodiphosphate synthase activity"/>
    <property type="evidence" value="ECO:0007669"/>
    <property type="project" value="UniProtKB-UniRule"/>
</dbReference>
<feature type="binding site" evidence="14">
    <location>
        <position position="362"/>
    </location>
    <ligand>
        <name>4-CDP-2-C-methyl-D-erythritol 2-phosphate</name>
        <dbReference type="ChEBI" id="CHEBI:57919"/>
    </ligand>
</feature>
<dbReference type="PROSITE" id="PS01350">
    <property type="entry name" value="ISPF"/>
    <property type="match status" value="1"/>
</dbReference>
<feature type="binding site" evidence="14">
    <location>
        <begin position="254"/>
        <end position="255"/>
    </location>
    <ligand>
        <name>4-CDP-2-C-methyl-D-erythritol 2-phosphate</name>
        <dbReference type="ChEBI" id="CHEBI:57919"/>
    </ligand>
</feature>
<evidence type="ECO:0000256" key="8">
    <source>
        <dbReference type="ARBA" id="ARBA00022679"/>
    </source>
</evidence>
<dbReference type="GO" id="GO:0046872">
    <property type="term" value="F:metal ion binding"/>
    <property type="evidence" value="ECO:0007669"/>
    <property type="project" value="UniProtKB-KW"/>
</dbReference>
<feature type="binding site" evidence="14">
    <location>
        <position position="359"/>
    </location>
    <ligand>
        <name>4-CDP-2-C-methyl-D-erythritol 2-phosphate</name>
        <dbReference type="ChEBI" id="CHEBI:57919"/>
    </ligand>
</feature>
<evidence type="ECO:0000256" key="7">
    <source>
        <dbReference type="ARBA" id="ARBA00009789"/>
    </source>
</evidence>
<feature type="site" description="Transition state stabilizer" evidence="14">
    <location>
        <position position="353"/>
    </location>
</feature>
<evidence type="ECO:0000256" key="6">
    <source>
        <dbReference type="ARBA" id="ARBA00008480"/>
    </source>
</evidence>